<evidence type="ECO:0000256" key="6">
    <source>
        <dbReference type="SAM" id="Phobius"/>
    </source>
</evidence>
<sequence length="101" mass="10693">MTDYLGYGYGTLVAAGGIIGYVKAGSTPSLASGVAFGGLIAYGASRVSENTKDAYVAFGVSATLLWIMGKKYYRGRKLMPAGLITLLSLIMTARYGYFLKN</sequence>
<comment type="caution">
    <text evidence="7">The sequence shown here is derived from an EMBL/GenBank/DDBJ whole genome shotgun (WGS) entry which is preliminary data.</text>
</comment>
<evidence type="ECO:0000256" key="1">
    <source>
        <dbReference type="ARBA" id="ARBA00004370"/>
    </source>
</evidence>
<evidence type="ECO:0000256" key="5">
    <source>
        <dbReference type="ARBA" id="ARBA00023136"/>
    </source>
</evidence>
<feature type="transmembrane region" description="Helical" evidence="6">
    <location>
        <begin position="54"/>
        <end position="69"/>
    </location>
</feature>
<evidence type="ECO:0000313" key="7">
    <source>
        <dbReference type="EMBL" id="KAK9768462.1"/>
    </source>
</evidence>
<dbReference type="PANTHER" id="PTHR12668:SF43">
    <property type="entry name" value="TRANSMEMBRANE PROTEIN 14 HOMOLOG"/>
    <property type="match status" value="1"/>
</dbReference>
<evidence type="ECO:0000256" key="2">
    <source>
        <dbReference type="ARBA" id="ARBA00007590"/>
    </source>
</evidence>
<keyword evidence="4 6" id="KW-1133">Transmembrane helix</keyword>
<dbReference type="PANTHER" id="PTHR12668">
    <property type="entry name" value="TRANSMEMBRANE PROTEIN 14, 15"/>
    <property type="match status" value="1"/>
</dbReference>
<accession>A0ABR2X3W2</accession>
<dbReference type="InterPro" id="IPR044890">
    <property type="entry name" value="TMEM14_sf"/>
</dbReference>
<comment type="similarity">
    <text evidence="2">Belongs to the TMEM14 family.</text>
</comment>
<evidence type="ECO:0000313" key="8">
    <source>
        <dbReference type="Proteomes" id="UP001479436"/>
    </source>
</evidence>
<feature type="transmembrane region" description="Helical" evidence="6">
    <location>
        <begin position="6"/>
        <end position="22"/>
    </location>
</feature>
<dbReference type="Pfam" id="PF03647">
    <property type="entry name" value="Tmemb_14"/>
    <property type="match status" value="1"/>
</dbReference>
<name>A0ABR2X3W2_9FUNG</name>
<dbReference type="Proteomes" id="UP001479436">
    <property type="component" value="Unassembled WGS sequence"/>
</dbReference>
<feature type="transmembrane region" description="Helical" evidence="6">
    <location>
        <begin position="81"/>
        <end position="98"/>
    </location>
</feature>
<keyword evidence="8" id="KW-1185">Reference proteome</keyword>
<dbReference type="EMBL" id="JASJQH010000017">
    <property type="protein sequence ID" value="KAK9768462.1"/>
    <property type="molecule type" value="Genomic_DNA"/>
</dbReference>
<keyword evidence="5 6" id="KW-0472">Membrane</keyword>
<reference evidence="7 8" key="1">
    <citation type="submission" date="2023-04" db="EMBL/GenBank/DDBJ databases">
        <title>Genome of Basidiobolus ranarum AG-B5.</title>
        <authorList>
            <person name="Stajich J.E."/>
            <person name="Carter-House D."/>
            <person name="Gryganskyi A."/>
        </authorList>
    </citation>
    <scope>NUCLEOTIDE SEQUENCE [LARGE SCALE GENOMIC DNA]</scope>
    <source>
        <strain evidence="7 8">AG-B5</strain>
    </source>
</reference>
<organism evidence="7 8">
    <name type="scientific">Basidiobolus ranarum</name>
    <dbReference type="NCBI Taxonomy" id="34480"/>
    <lineage>
        <taxon>Eukaryota</taxon>
        <taxon>Fungi</taxon>
        <taxon>Fungi incertae sedis</taxon>
        <taxon>Zoopagomycota</taxon>
        <taxon>Entomophthoromycotina</taxon>
        <taxon>Basidiobolomycetes</taxon>
        <taxon>Basidiobolales</taxon>
        <taxon>Basidiobolaceae</taxon>
        <taxon>Basidiobolus</taxon>
    </lineage>
</organism>
<feature type="transmembrane region" description="Helical" evidence="6">
    <location>
        <begin position="29"/>
        <end position="48"/>
    </location>
</feature>
<keyword evidence="3 6" id="KW-0812">Transmembrane</keyword>
<proteinExistence type="inferred from homology"/>
<protein>
    <submittedName>
        <fullName evidence="7">Transmembrane protein 14C</fullName>
    </submittedName>
</protein>
<dbReference type="InterPro" id="IPR005349">
    <property type="entry name" value="TMEM14"/>
</dbReference>
<comment type="subcellular location">
    <subcellularLocation>
        <location evidence="1">Membrane</location>
    </subcellularLocation>
</comment>
<evidence type="ECO:0000256" key="3">
    <source>
        <dbReference type="ARBA" id="ARBA00022692"/>
    </source>
</evidence>
<evidence type="ECO:0000256" key="4">
    <source>
        <dbReference type="ARBA" id="ARBA00022989"/>
    </source>
</evidence>
<dbReference type="Gene3D" id="1.10.10.1740">
    <property type="entry name" value="Transmembrane protein 14-like"/>
    <property type="match status" value="1"/>
</dbReference>
<gene>
    <name evidence="7" type="primary">TMEM14C</name>
    <name evidence="7" type="ORF">K7432_000873</name>
</gene>